<feature type="region of interest" description="Disordered" evidence="1">
    <location>
        <begin position="116"/>
        <end position="149"/>
    </location>
</feature>
<dbReference type="AlphaFoldDB" id="A0ABD1I5F9"/>
<evidence type="ECO:0008006" key="4">
    <source>
        <dbReference type="Google" id="ProtNLM"/>
    </source>
</evidence>
<dbReference type="CDD" id="cd16448">
    <property type="entry name" value="RING-H2"/>
    <property type="match status" value="1"/>
</dbReference>
<accession>A0ABD1I5F9</accession>
<dbReference type="Proteomes" id="UP001567538">
    <property type="component" value="Unassembled WGS sequence"/>
</dbReference>
<reference evidence="2 3" key="1">
    <citation type="submission" date="2024-06" db="EMBL/GenBank/DDBJ databases">
        <title>A chromosome level genome sequence of Diviner's sage (Salvia divinorum).</title>
        <authorList>
            <person name="Ford S.A."/>
            <person name="Ro D.-K."/>
            <person name="Ness R.W."/>
            <person name="Phillips M.A."/>
        </authorList>
    </citation>
    <scope>NUCLEOTIDE SEQUENCE [LARGE SCALE GENOMIC DNA]</scope>
    <source>
        <strain evidence="2">SAF-2024a</strain>
        <tissue evidence="2">Leaf</tissue>
    </source>
</reference>
<feature type="compositionally biased region" description="Basic and acidic residues" evidence="1">
    <location>
        <begin position="128"/>
        <end position="140"/>
    </location>
</feature>
<evidence type="ECO:0000256" key="1">
    <source>
        <dbReference type="SAM" id="MobiDB-lite"/>
    </source>
</evidence>
<evidence type="ECO:0000313" key="3">
    <source>
        <dbReference type="Proteomes" id="UP001567538"/>
    </source>
</evidence>
<keyword evidence="3" id="KW-1185">Reference proteome</keyword>
<dbReference type="EMBL" id="JBEAFC010000003">
    <property type="protein sequence ID" value="KAL1562748.1"/>
    <property type="molecule type" value="Genomic_DNA"/>
</dbReference>
<dbReference type="PANTHER" id="PTHR35497">
    <property type="entry name" value="ACYL-UDP-N-ACETYLGLUCOSAMINE O-ACYLTRANSFERASE"/>
    <property type="match status" value="1"/>
</dbReference>
<organism evidence="2 3">
    <name type="scientific">Salvia divinorum</name>
    <name type="common">Maria pastora</name>
    <name type="synonym">Diviner's sage</name>
    <dbReference type="NCBI Taxonomy" id="28513"/>
    <lineage>
        <taxon>Eukaryota</taxon>
        <taxon>Viridiplantae</taxon>
        <taxon>Streptophyta</taxon>
        <taxon>Embryophyta</taxon>
        <taxon>Tracheophyta</taxon>
        <taxon>Spermatophyta</taxon>
        <taxon>Magnoliopsida</taxon>
        <taxon>eudicotyledons</taxon>
        <taxon>Gunneridae</taxon>
        <taxon>Pentapetalae</taxon>
        <taxon>asterids</taxon>
        <taxon>lamiids</taxon>
        <taxon>Lamiales</taxon>
        <taxon>Lamiaceae</taxon>
        <taxon>Nepetoideae</taxon>
        <taxon>Mentheae</taxon>
        <taxon>Salviinae</taxon>
        <taxon>Salvia</taxon>
        <taxon>Salvia subgen. Calosphace</taxon>
    </lineage>
</organism>
<sequence>MEEFLPKTSISSLKQTSFRTTLRYVRAQGHPYVELREEGKHLFYFCILCLSPCSSDSCLFDHLNGRLHTARLATAQVTLLKPNPWPFNDGMLFFHLHMEEQSKNLPASHSGKIKLEDVGPVASTQRSQKSEDNADCKEKSSSSTLDGDQTGGILVIPGIRQNCKPSDLVVRHIGVGKIGSRFKEKDGVSSEICKIWCEWLGNVDTTTEDVEGTPKHDFAIVTFSYYHKLGRLDLIDVFLAEAKDSGPSRGKKRKFSETKDISEALRNQDHSSGEKSQSSKSSKSKVLFSRYGDKLARILSSKTTRKQLRKQYCIFFERDCDICQQKLLPDKDVATLLNRKTGKLMCSSRNFNGVFHVFHISCLIQWILLFEVEVGFAEQSDIKKAKAMNGQKNKQICSALCPQCQATGIITDRGGFEPAIVSLSQMYNYKIKLGDARRAWIKSPEMLDNCSLGLYFPQQHDEIYQEIVAPLKMLHFYRADQ</sequence>
<feature type="region of interest" description="Disordered" evidence="1">
    <location>
        <begin position="265"/>
        <end position="285"/>
    </location>
</feature>
<name>A0ABD1I5F9_SALDI</name>
<dbReference type="PANTHER" id="PTHR35497:SF1">
    <property type="entry name" value="ACYL-UDP-N-ACETYLGLUCOSAMINE O-ACYLTRANSFERASE"/>
    <property type="match status" value="1"/>
</dbReference>
<feature type="compositionally biased region" description="Low complexity" evidence="1">
    <location>
        <begin position="274"/>
        <end position="285"/>
    </location>
</feature>
<comment type="caution">
    <text evidence="2">The sequence shown here is derived from an EMBL/GenBank/DDBJ whole genome shotgun (WGS) entry which is preliminary data.</text>
</comment>
<evidence type="ECO:0000313" key="2">
    <source>
        <dbReference type="EMBL" id="KAL1562748.1"/>
    </source>
</evidence>
<gene>
    <name evidence="2" type="ORF">AAHA92_05291</name>
</gene>
<proteinExistence type="predicted"/>
<protein>
    <recommendedName>
        <fullName evidence="4">C2H2-type domain-containing protein</fullName>
    </recommendedName>
</protein>